<organism evidence="2 3">
    <name type="scientific">Pyrobaculum ferrireducens</name>
    <dbReference type="NCBI Taxonomy" id="1104324"/>
    <lineage>
        <taxon>Archaea</taxon>
        <taxon>Thermoproteota</taxon>
        <taxon>Thermoprotei</taxon>
        <taxon>Thermoproteales</taxon>
        <taxon>Thermoproteaceae</taxon>
        <taxon>Pyrobaculum</taxon>
    </lineage>
</organism>
<evidence type="ECO:0000313" key="2">
    <source>
        <dbReference type="EMBL" id="AET34250.1"/>
    </source>
</evidence>
<dbReference type="OrthoDB" id="29039at2157"/>
<proteinExistence type="predicted"/>
<keyword evidence="1" id="KW-0472">Membrane</keyword>
<dbReference type="KEGG" id="pyr:P186_2874"/>
<dbReference type="HOGENOM" id="CLU_1346453_0_0_2"/>
<feature type="transmembrane region" description="Helical" evidence="1">
    <location>
        <begin position="175"/>
        <end position="195"/>
    </location>
</feature>
<evidence type="ECO:0000256" key="1">
    <source>
        <dbReference type="SAM" id="Phobius"/>
    </source>
</evidence>
<dbReference type="BioCyc" id="PSP1104324:GJSN-2812-MONOMER"/>
<keyword evidence="1" id="KW-1133">Transmembrane helix</keyword>
<feature type="transmembrane region" description="Helical" evidence="1">
    <location>
        <begin position="96"/>
        <end position="115"/>
    </location>
</feature>
<dbReference type="AlphaFoldDB" id="G7VFP4"/>
<sequence>MIETLGVAAIGAVLTAAAVQDLKSREIDARIFAAGALPAALLIALNWGSLLYLFSLGVAAALALLMRLLGSGYADSISMALIGAAPPPLPFLPTPFIAVMAGSALLPAHVAYLYLKNRKRPCEMTLAERLTHICVSVEEFRKNPLKYVVGDVRDMERYDPSTLELRDRWIKAKYGLPYVVYLAAGYWVYVAIWLLPK</sequence>
<dbReference type="EMBL" id="CP003098">
    <property type="protein sequence ID" value="AET34250.1"/>
    <property type="molecule type" value="Genomic_DNA"/>
</dbReference>
<accession>G7VFP4</accession>
<dbReference type="STRING" id="1104324.P186_2874"/>
<protein>
    <submittedName>
        <fullName evidence="2">Peptidase A24A, prepilin type IV</fullName>
    </submittedName>
</protein>
<dbReference type="eggNOG" id="arCOG02298">
    <property type="taxonomic scope" value="Archaea"/>
</dbReference>
<keyword evidence="3" id="KW-1185">Reference proteome</keyword>
<keyword evidence="1" id="KW-0812">Transmembrane</keyword>
<dbReference type="Proteomes" id="UP000005867">
    <property type="component" value="Chromosome"/>
</dbReference>
<feature type="transmembrane region" description="Helical" evidence="1">
    <location>
        <begin position="29"/>
        <end position="45"/>
    </location>
</feature>
<dbReference type="Gene3D" id="1.20.120.1220">
    <property type="match status" value="1"/>
</dbReference>
<dbReference type="GeneID" id="11594473"/>
<gene>
    <name evidence="2" type="ORF">P186_2874</name>
</gene>
<evidence type="ECO:0000313" key="3">
    <source>
        <dbReference type="Proteomes" id="UP000005867"/>
    </source>
</evidence>
<dbReference type="RefSeq" id="WP_014290075.1">
    <property type="nucleotide sequence ID" value="NC_016645.1"/>
</dbReference>
<reference evidence="2 3" key="1">
    <citation type="journal article" date="2012" name="J. Bacteriol.">
        <title>Complete genome sequence of strain 1860, a crenarchaeon of the genus pyrobaculum able to grow with various electron acceptors.</title>
        <authorList>
            <person name="Mardanov A.V."/>
            <person name="Gumerov V.M."/>
            <person name="Slobodkina G.B."/>
            <person name="Beletsky A.V."/>
            <person name="Bonch-Osmolovskaya E.A."/>
            <person name="Ravin N.V."/>
            <person name="Skryabin K.G."/>
        </authorList>
    </citation>
    <scope>NUCLEOTIDE SEQUENCE [LARGE SCALE GENOMIC DNA]</scope>
    <source>
        <strain evidence="2 3">1860</strain>
    </source>
</reference>
<name>G7VFP4_9CREN</name>